<comment type="pathway">
    <text evidence="3">Protein modification; protein glycosylation.</text>
</comment>
<dbReference type="InterPro" id="IPR001173">
    <property type="entry name" value="Glyco_trans_2-like"/>
</dbReference>
<dbReference type="Pfam" id="PF00535">
    <property type="entry name" value="Glycos_transf_2"/>
    <property type="match status" value="1"/>
</dbReference>
<gene>
    <name evidence="17" type="ORF">FHS33_002177</name>
</gene>
<dbReference type="Pfam" id="PF04138">
    <property type="entry name" value="GtrA_DPMS_TM"/>
    <property type="match status" value="1"/>
</dbReference>
<keyword evidence="6" id="KW-0328">Glycosyltransferase</keyword>
<keyword evidence="10" id="KW-0735">Signal-anchor</keyword>
<keyword evidence="7" id="KW-0808">Transferase</keyword>
<dbReference type="GO" id="GO:0016020">
    <property type="term" value="C:membrane"/>
    <property type="evidence" value="ECO:0007669"/>
    <property type="project" value="UniProtKB-SubCell"/>
</dbReference>
<evidence type="ECO:0000256" key="13">
    <source>
        <dbReference type="ARBA" id="ARBA00045097"/>
    </source>
</evidence>
<feature type="transmembrane region" description="Helical" evidence="14">
    <location>
        <begin position="355"/>
        <end position="374"/>
    </location>
</feature>
<sequence length="425" mass="46007">MRTDSSPGTLPARDHLPAAGAGLPVLDVVIPVHNEEKDLTPCVRRLHEHLSSTFPYAFRITIADNASTDSTPHVAARLAERMAEVRSVRLDRKGRGRALHTVWAASDAPVLAYMDVDLSTDLNALLPLVAPLISGHSDLAIGSRLSRSSRVVRGAKREFISRSYNLILRGSLQARFSDAQCGFKAIRRDVAQVLLPLVEDTGWFFDTELLVLAERAGLRIHEVPVDWIDDPDSTVHIVRTATEDLKGVWRVGRALATGSLPLDRLARPFGDDPRDRDIEDVPQGLARQLVGFCVVGVLSTLFYLLLYSGFRAFTGSQTANGLALLVSAVANTAANRRLTFGVRGRGGAVRHQAQGLVVFGIGLALTSGSLAALNAATGDPAHSTELAVLVAANLAATVLRFLLFRAWVFPDRPSTPSDHHARNLR</sequence>
<dbReference type="PANTHER" id="PTHR10859">
    <property type="entry name" value="GLYCOSYL TRANSFERASE"/>
    <property type="match status" value="1"/>
</dbReference>
<evidence type="ECO:0000256" key="12">
    <source>
        <dbReference type="ARBA" id="ARBA00023136"/>
    </source>
</evidence>
<dbReference type="CDD" id="cd04188">
    <property type="entry name" value="DPG_synthase"/>
    <property type="match status" value="1"/>
</dbReference>
<feature type="domain" description="GtrA/DPMS transmembrane" evidence="16">
    <location>
        <begin position="292"/>
        <end position="409"/>
    </location>
</feature>
<evidence type="ECO:0000313" key="18">
    <source>
        <dbReference type="Proteomes" id="UP000530412"/>
    </source>
</evidence>
<accession>A0AA40SCP8</accession>
<evidence type="ECO:0000256" key="5">
    <source>
        <dbReference type="ARBA" id="ARBA00012583"/>
    </source>
</evidence>
<comment type="catalytic activity">
    <reaction evidence="13">
        <text>a di-trans,poly-cis-dolichyl phosphate + UDP-alpha-D-glucose = a di-trans,poly-cis-dolichyl beta-D-glucosyl phosphate + UDP</text>
        <dbReference type="Rhea" id="RHEA:15401"/>
        <dbReference type="Rhea" id="RHEA-COMP:19498"/>
        <dbReference type="Rhea" id="RHEA-COMP:19502"/>
        <dbReference type="ChEBI" id="CHEBI:57525"/>
        <dbReference type="ChEBI" id="CHEBI:57683"/>
        <dbReference type="ChEBI" id="CHEBI:58223"/>
        <dbReference type="ChEBI" id="CHEBI:58885"/>
        <dbReference type="EC" id="2.4.1.117"/>
    </reaction>
    <physiologicalReaction direction="left-to-right" evidence="13">
        <dbReference type="Rhea" id="RHEA:15402"/>
    </physiologicalReaction>
</comment>
<dbReference type="SUPFAM" id="SSF53448">
    <property type="entry name" value="Nucleotide-diphospho-sugar transferases"/>
    <property type="match status" value="1"/>
</dbReference>
<dbReference type="EMBL" id="JACJIE010000003">
    <property type="protein sequence ID" value="MBA8943771.1"/>
    <property type="molecule type" value="Genomic_DNA"/>
</dbReference>
<keyword evidence="9" id="KW-0256">Endoplasmic reticulum</keyword>
<evidence type="ECO:0000256" key="6">
    <source>
        <dbReference type="ARBA" id="ARBA00022676"/>
    </source>
</evidence>
<protein>
    <recommendedName>
        <fullName evidence="5">dolichyl-phosphate beta-glucosyltransferase</fullName>
        <ecNumber evidence="5">2.4.1.117</ecNumber>
    </recommendedName>
</protein>
<comment type="caution">
    <text evidence="17">The sequence shown here is derived from an EMBL/GenBank/DDBJ whole genome shotgun (WGS) entry which is preliminary data.</text>
</comment>
<evidence type="ECO:0000256" key="2">
    <source>
        <dbReference type="ARBA" id="ARBA00004389"/>
    </source>
</evidence>
<keyword evidence="11 14" id="KW-1133">Transmembrane helix</keyword>
<reference evidence="17 18" key="1">
    <citation type="submission" date="2020-08" db="EMBL/GenBank/DDBJ databases">
        <title>Genomic Encyclopedia of Type Strains, Phase III (KMG-III): the genomes of soil and plant-associated and newly described type strains.</title>
        <authorList>
            <person name="Whitman W."/>
        </authorList>
    </citation>
    <scope>NUCLEOTIDE SEQUENCE [LARGE SCALE GENOMIC DNA]</scope>
    <source>
        <strain evidence="17 18">CECT 3271</strain>
    </source>
</reference>
<evidence type="ECO:0000256" key="3">
    <source>
        <dbReference type="ARBA" id="ARBA00004922"/>
    </source>
</evidence>
<comment type="similarity">
    <text evidence="4">Belongs to the glycosyltransferase 2 family.</text>
</comment>
<dbReference type="RefSeq" id="WP_142194401.1">
    <property type="nucleotide sequence ID" value="NZ_BMSU01000002.1"/>
</dbReference>
<evidence type="ECO:0000313" key="17">
    <source>
        <dbReference type="EMBL" id="MBA8943771.1"/>
    </source>
</evidence>
<evidence type="ECO:0000256" key="10">
    <source>
        <dbReference type="ARBA" id="ARBA00022968"/>
    </source>
</evidence>
<feature type="transmembrane region" description="Helical" evidence="14">
    <location>
        <begin position="289"/>
        <end position="310"/>
    </location>
</feature>
<evidence type="ECO:0000256" key="4">
    <source>
        <dbReference type="ARBA" id="ARBA00006739"/>
    </source>
</evidence>
<feature type="transmembrane region" description="Helical" evidence="14">
    <location>
        <begin position="386"/>
        <end position="403"/>
    </location>
</feature>
<dbReference type="InterPro" id="IPR035518">
    <property type="entry name" value="DPG_synthase"/>
</dbReference>
<dbReference type="Proteomes" id="UP000530412">
    <property type="component" value="Unassembled WGS sequence"/>
</dbReference>
<evidence type="ECO:0000259" key="16">
    <source>
        <dbReference type="Pfam" id="PF04138"/>
    </source>
</evidence>
<feature type="domain" description="Glycosyltransferase 2-like" evidence="15">
    <location>
        <begin position="28"/>
        <end position="192"/>
    </location>
</feature>
<keyword evidence="12 14" id="KW-0472">Membrane</keyword>
<dbReference type="PANTHER" id="PTHR10859:SF91">
    <property type="entry name" value="DOLICHYL-PHOSPHATE BETA-GLUCOSYLTRANSFERASE"/>
    <property type="match status" value="1"/>
</dbReference>
<dbReference type="EC" id="2.4.1.117" evidence="5"/>
<evidence type="ECO:0000259" key="15">
    <source>
        <dbReference type="Pfam" id="PF00535"/>
    </source>
</evidence>
<evidence type="ECO:0000256" key="8">
    <source>
        <dbReference type="ARBA" id="ARBA00022692"/>
    </source>
</evidence>
<organism evidence="17 18">
    <name type="scientific">Streptomyces calvus</name>
    <dbReference type="NCBI Taxonomy" id="67282"/>
    <lineage>
        <taxon>Bacteria</taxon>
        <taxon>Bacillati</taxon>
        <taxon>Actinomycetota</taxon>
        <taxon>Actinomycetes</taxon>
        <taxon>Kitasatosporales</taxon>
        <taxon>Streptomycetaceae</taxon>
        <taxon>Streptomyces</taxon>
    </lineage>
</organism>
<dbReference type="FunFam" id="3.90.550.10:FF:000131">
    <property type="entry name" value="Glycosyl transferase"/>
    <property type="match status" value="1"/>
</dbReference>
<dbReference type="Gene3D" id="3.90.550.10">
    <property type="entry name" value="Spore Coat Polysaccharide Biosynthesis Protein SpsA, Chain A"/>
    <property type="match status" value="1"/>
</dbReference>
<name>A0AA40SCP8_9ACTN</name>
<dbReference type="GO" id="GO:0000271">
    <property type="term" value="P:polysaccharide biosynthetic process"/>
    <property type="evidence" value="ECO:0007669"/>
    <property type="project" value="InterPro"/>
</dbReference>
<evidence type="ECO:0000256" key="1">
    <source>
        <dbReference type="ARBA" id="ARBA00004141"/>
    </source>
</evidence>
<evidence type="ECO:0000256" key="14">
    <source>
        <dbReference type="SAM" id="Phobius"/>
    </source>
</evidence>
<dbReference type="InterPro" id="IPR029044">
    <property type="entry name" value="Nucleotide-diphossugar_trans"/>
</dbReference>
<evidence type="ECO:0000256" key="11">
    <source>
        <dbReference type="ARBA" id="ARBA00022989"/>
    </source>
</evidence>
<comment type="subcellular location">
    <subcellularLocation>
        <location evidence="2">Endoplasmic reticulum membrane</location>
        <topology evidence="2">Single-pass membrane protein</topology>
    </subcellularLocation>
    <subcellularLocation>
        <location evidence="1">Membrane</location>
        <topology evidence="1">Multi-pass membrane protein</topology>
    </subcellularLocation>
</comment>
<dbReference type="InterPro" id="IPR007267">
    <property type="entry name" value="GtrA_DPMS_TM"/>
</dbReference>
<evidence type="ECO:0000256" key="9">
    <source>
        <dbReference type="ARBA" id="ARBA00022824"/>
    </source>
</evidence>
<dbReference type="GO" id="GO:0006487">
    <property type="term" value="P:protein N-linked glycosylation"/>
    <property type="evidence" value="ECO:0007669"/>
    <property type="project" value="TreeGrafter"/>
</dbReference>
<evidence type="ECO:0000256" key="7">
    <source>
        <dbReference type="ARBA" id="ARBA00022679"/>
    </source>
</evidence>
<proteinExistence type="inferred from homology"/>
<dbReference type="GO" id="GO:0004581">
    <property type="term" value="F:dolichyl-phosphate beta-glucosyltransferase activity"/>
    <property type="evidence" value="ECO:0007669"/>
    <property type="project" value="UniProtKB-EC"/>
</dbReference>
<dbReference type="AlphaFoldDB" id="A0AA40SCP8"/>
<keyword evidence="8 14" id="KW-0812">Transmembrane</keyword>